<reference evidence="1 2" key="1">
    <citation type="submission" date="2014-11" db="EMBL/GenBank/DDBJ databases">
        <title>Genomics and ecophysiology of heterotrophic nitrogen fixing bacteria isolated from estuarine surface water.</title>
        <authorList>
            <person name="Bentzon-Tilia M."/>
            <person name="Severin I."/>
            <person name="Hansen L.H."/>
            <person name="Riemann L."/>
        </authorList>
    </citation>
    <scope>NUCLEOTIDE SEQUENCE [LARGE SCALE GENOMIC DNA]</scope>
    <source>
        <strain evidence="1 2">BAL361</strain>
    </source>
</reference>
<organism evidence="1 2">
    <name type="scientific">Stutzerimonas stutzeri</name>
    <name type="common">Pseudomonas stutzeri</name>
    <dbReference type="NCBI Taxonomy" id="316"/>
    <lineage>
        <taxon>Bacteria</taxon>
        <taxon>Pseudomonadati</taxon>
        <taxon>Pseudomonadota</taxon>
        <taxon>Gammaproteobacteria</taxon>
        <taxon>Pseudomonadales</taxon>
        <taxon>Pseudomonadaceae</taxon>
        <taxon>Stutzerimonas</taxon>
    </lineage>
</organism>
<sequence length="63" mass="7390">MDMLAAGKYEEVIESLENYRSFFEETDQSLDKFVMPVMIKSGFTEERMQQALKEYNELLKNGS</sequence>
<evidence type="ECO:0000313" key="1">
    <source>
        <dbReference type="EMBL" id="KIZ33730.1"/>
    </source>
</evidence>
<dbReference type="Proteomes" id="UP000032439">
    <property type="component" value="Unassembled WGS sequence"/>
</dbReference>
<accession>A0A0D7DZV9</accession>
<name>A0A0D7DZV9_STUST</name>
<dbReference type="AlphaFoldDB" id="A0A0D7DZV9"/>
<comment type="caution">
    <text evidence="1">The sequence shown here is derived from an EMBL/GenBank/DDBJ whole genome shotgun (WGS) entry which is preliminary data.</text>
</comment>
<dbReference type="EMBL" id="JXXD01000229">
    <property type="protein sequence ID" value="KIZ33730.1"/>
    <property type="molecule type" value="Genomic_DNA"/>
</dbReference>
<gene>
    <name evidence="1" type="ORF">LO50_19450</name>
</gene>
<dbReference type="PATRIC" id="fig|316.110.peg.2119"/>
<proteinExistence type="predicted"/>
<protein>
    <submittedName>
        <fullName evidence="1">Uncharacterized protein</fullName>
    </submittedName>
</protein>
<evidence type="ECO:0000313" key="2">
    <source>
        <dbReference type="Proteomes" id="UP000032439"/>
    </source>
</evidence>